<dbReference type="PROSITE" id="PS50914">
    <property type="entry name" value="BON"/>
    <property type="match status" value="1"/>
</dbReference>
<dbReference type="CDD" id="cd00118">
    <property type="entry name" value="LysM"/>
    <property type="match status" value="1"/>
</dbReference>
<comment type="caution">
    <text evidence="3">The sequence shown here is derived from an EMBL/GenBank/DDBJ whole genome shotgun (WGS) entry which is preliminary data.</text>
</comment>
<protein>
    <submittedName>
        <fullName evidence="3">Peptidoglycan-binding protein LysM</fullName>
    </submittedName>
</protein>
<feature type="domain" description="BON" evidence="1">
    <location>
        <begin position="43"/>
        <end position="112"/>
    </location>
</feature>
<dbReference type="PANTHER" id="PTHR34700">
    <property type="entry name" value="POTASSIUM BINDING PROTEIN KBP"/>
    <property type="match status" value="1"/>
</dbReference>
<dbReference type="Pfam" id="PF01476">
    <property type="entry name" value="LysM"/>
    <property type="match status" value="1"/>
</dbReference>
<dbReference type="SMART" id="SM00257">
    <property type="entry name" value="LysM"/>
    <property type="match status" value="1"/>
</dbReference>
<dbReference type="RefSeq" id="WP_344762638.1">
    <property type="nucleotide sequence ID" value="NZ_BAAAZE010000007.1"/>
</dbReference>
<evidence type="ECO:0000313" key="4">
    <source>
        <dbReference type="Proteomes" id="UP001501353"/>
    </source>
</evidence>
<name>A0ABP7T206_9BURK</name>
<evidence type="ECO:0000313" key="3">
    <source>
        <dbReference type="EMBL" id="GAA4019566.1"/>
    </source>
</evidence>
<dbReference type="Gene3D" id="3.30.1340.30">
    <property type="match status" value="1"/>
</dbReference>
<dbReference type="SUPFAM" id="SSF54106">
    <property type="entry name" value="LysM domain"/>
    <property type="match status" value="1"/>
</dbReference>
<organism evidence="3 4">
    <name type="scientific">Actimicrobium antarcticum</name>
    <dbReference type="NCBI Taxonomy" id="1051899"/>
    <lineage>
        <taxon>Bacteria</taxon>
        <taxon>Pseudomonadati</taxon>
        <taxon>Pseudomonadota</taxon>
        <taxon>Betaproteobacteria</taxon>
        <taxon>Burkholderiales</taxon>
        <taxon>Oxalobacteraceae</taxon>
        <taxon>Actimicrobium</taxon>
    </lineage>
</organism>
<reference evidence="4" key="1">
    <citation type="journal article" date="2019" name="Int. J. Syst. Evol. Microbiol.">
        <title>The Global Catalogue of Microorganisms (GCM) 10K type strain sequencing project: providing services to taxonomists for standard genome sequencing and annotation.</title>
        <authorList>
            <consortium name="The Broad Institute Genomics Platform"/>
            <consortium name="The Broad Institute Genome Sequencing Center for Infectious Disease"/>
            <person name="Wu L."/>
            <person name="Ma J."/>
        </authorList>
    </citation>
    <scope>NUCLEOTIDE SEQUENCE [LARGE SCALE GENOMIC DNA]</scope>
    <source>
        <strain evidence="4">JCM 16673</strain>
    </source>
</reference>
<keyword evidence="4" id="KW-1185">Reference proteome</keyword>
<dbReference type="InterPro" id="IPR018392">
    <property type="entry name" value="LysM"/>
</dbReference>
<dbReference type="EMBL" id="BAAAZE010000007">
    <property type="protein sequence ID" value="GAA4019566.1"/>
    <property type="molecule type" value="Genomic_DNA"/>
</dbReference>
<dbReference type="InterPro" id="IPR036779">
    <property type="entry name" value="LysM_dom_sf"/>
</dbReference>
<dbReference type="Gene3D" id="3.10.350.10">
    <property type="entry name" value="LysM domain"/>
    <property type="match status" value="1"/>
</dbReference>
<dbReference type="InterPro" id="IPR052196">
    <property type="entry name" value="Bact_Kbp"/>
</dbReference>
<evidence type="ECO:0000259" key="2">
    <source>
        <dbReference type="PROSITE" id="PS51782"/>
    </source>
</evidence>
<dbReference type="PANTHER" id="PTHR34700:SF8">
    <property type="entry name" value="POTASSIUM BINDING PROTEIN KBP"/>
    <property type="match status" value="1"/>
</dbReference>
<gene>
    <name evidence="3" type="primary">lysM</name>
    <name evidence="3" type="ORF">GCM10022212_14840</name>
</gene>
<sequence>MSLISFIKDAGEKLLNAASVKQDDADAPLDAPVDTSSEELHGKERVLEQAILDYMKVQNLPTDQLTVTYDASSTTVTVSGSVPDQATREKVLLCCGNVQGVAHVTDLLVVPAGTESESRMYTVKSGDTLSKIAASFYGDAGKYQRIFDANQPMLSDPDKIYPGQTLRIPT</sequence>
<dbReference type="Proteomes" id="UP001501353">
    <property type="component" value="Unassembled WGS sequence"/>
</dbReference>
<accession>A0ABP7T206</accession>
<dbReference type="Pfam" id="PF04972">
    <property type="entry name" value="BON"/>
    <property type="match status" value="1"/>
</dbReference>
<dbReference type="NCBIfam" id="NF008399">
    <property type="entry name" value="PRK11198.1"/>
    <property type="match status" value="1"/>
</dbReference>
<proteinExistence type="predicted"/>
<feature type="domain" description="LysM" evidence="2">
    <location>
        <begin position="119"/>
        <end position="168"/>
    </location>
</feature>
<evidence type="ECO:0000259" key="1">
    <source>
        <dbReference type="PROSITE" id="PS50914"/>
    </source>
</evidence>
<dbReference type="InterPro" id="IPR007055">
    <property type="entry name" value="BON_dom"/>
</dbReference>
<dbReference type="PROSITE" id="PS51782">
    <property type="entry name" value="LYSM"/>
    <property type="match status" value="1"/>
</dbReference>